<gene>
    <name evidence="3" type="ORF">FHX39_003421</name>
</gene>
<name>A0A7W5P8G9_9ACTN</name>
<evidence type="ECO:0000256" key="2">
    <source>
        <dbReference type="SAM" id="Phobius"/>
    </source>
</evidence>
<dbReference type="PANTHER" id="PTHR41386">
    <property type="entry name" value="INTEGRAL MEMBRANE PROTEIN-RELATED"/>
    <property type="match status" value="1"/>
</dbReference>
<feature type="region of interest" description="Disordered" evidence="1">
    <location>
        <begin position="175"/>
        <end position="213"/>
    </location>
</feature>
<dbReference type="AlphaFoldDB" id="A0A7W5P8G9"/>
<dbReference type="RefSeq" id="WP_183340364.1">
    <property type="nucleotide sequence ID" value="NZ_JACHZG010000001.1"/>
</dbReference>
<dbReference type="EMBL" id="JACHZG010000001">
    <property type="protein sequence ID" value="MBB3328477.1"/>
    <property type="molecule type" value="Genomic_DNA"/>
</dbReference>
<keyword evidence="2" id="KW-0812">Transmembrane</keyword>
<keyword evidence="2" id="KW-0472">Membrane</keyword>
<keyword evidence="2" id="KW-1133">Transmembrane helix</keyword>
<proteinExistence type="predicted"/>
<feature type="region of interest" description="Disordered" evidence="1">
    <location>
        <begin position="1"/>
        <end position="23"/>
    </location>
</feature>
<dbReference type="InterPro" id="IPR010406">
    <property type="entry name" value="DUF1003"/>
</dbReference>
<comment type="caution">
    <text evidence="3">The sequence shown here is derived from an EMBL/GenBank/DDBJ whole genome shotgun (WGS) entry which is preliminary data.</text>
</comment>
<evidence type="ECO:0000313" key="3">
    <source>
        <dbReference type="EMBL" id="MBB3328477.1"/>
    </source>
</evidence>
<reference evidence="3 4" key="1">
    <citation type="submission" date="2020-08" db="EMBL/GenBank/DDBJ databases">
        <title>Sequencing the genomes of 1000 actinobacteria strains.</title>
        <authorList>
            <person name="Klenk H.-P."/>
        </authorList>
    </citation>
    <scope>NUCLEOTIDE SEQUENCE [LARGE SCALE GENOMIC DNA]</scope>
    <source>
        <strain evidence="3 4">DSM 11053</strain>
    </source>
</reference>
<sequence length="213" mass="24292">MARAERDGDRGTSREQQRLNTPGRVTRSVLPTVRWDRDAFGKFAESFARFMGTAKFLIGMTVIIILWVLWNVPFGPDRPRFDEYPFIFLTLMLSLQASYAAPLILLAQNRTEARDRVALEADREQTAQSRADMDFLAREIAGLRMSVGELATRDFLRGELRNELRAIIDELDADEDDDGADQLNRPDRRGSNGNRRESLARDTGRRTDGARSR</sequence>
<dbReference type="Pfam" id="PF06210">
    <property type="entry name" value="DUF1003"/>
    <property type="match status" value="1"/>
</dbReference>
<feature type="transmembrane region" description="Helical" evidence="2">
    <location>
        <begin position="86"/>
        <end position="106"/>
    </location>
</feature>
<evidence type="ECO:0000313" key="4">
    <source>
        <dbReference type="Proteomes" id="UP000565572"/>
    </source>
</evidence>
<evidence type="ECO:0000256" key="1">
    <source>
        <dbReference type="SAM" id="MobiDB-lite"/>
    </source>
</evidence>
<feature type="transmembrane region" description="Helical" evidence="2">
    <location>
        <begin position="56"/>
        <end position="74"/>
    </location>
</feature>
<protein>
    <submittedName>
        <fullName evidence="3">Putative membrane protein</fullName>
    </submittedName>
</protein>
<feature type="compositionally biased region" description="Basic and acidic residues" evidence="1">
    <location>
        <begin position="184"/>
        <end position="213"/>
    </location>
</feature>
<feature type="compositionally biased region" description="Basic and acidic residues" evidence="1">
    <location>
        <begin position="1"/>
        <end position="17"/>
    </location>
</feature>
<dbReference type="PANTHER" id="PTHR41386:SF1">
    <property type="entry name" value="MEMBRANE PROTEIN"/>
    <property type="match status" value="1"/>
</dbReference>
<organism evidence="3 4">
    <name type="scientific">Microlunatus antarcticus</name>
    <dbReference type="NCBI Taxonomy" id="53388"/>
    <lineage>
        <taxon>Bacteria</taxon>
        <taxon>Bacillati</taxon>
        <taxon>Actinomycetota</taxon>
        <taxon>Actinomycetes</taxon>
        <taxon>Propionibacteriales</taxon>
        <taxon>Propionibacteriaceae</taxon>
        <taxon>Microlunatus</taxon>
    </lineage>
</organism>
<dbReference type="Proteomes" id="UP000565572">
    <property type="component" value="Unassembled WGS sequence"/>
</dbReference>
<keyword evidence="4" id="KW-1185">Reference proteome</keyword>
<accession>A0A7W5P8G9</accession>